<sequence length="195" mass="21602">MSADSVYNVTQAVRDRLVAALATIGEMGNVFVGPLDDPDARGATLILFLYRMAPNASLRNREHRVISRNPPQAVDVYTNSLPLELHYLITVGTRDATVDDPLLKYLGAAIQALNNEPELNGQRVGHEPVHLSFEPLSTEEMSRIWTLFPTANYRTSVGYMATPVWIDPPRPEPESARVVEDELVAGHQAREVEDA</sequence>
<evidence type="ECO:0000259" key="1">
    <source>
        <dbReference type="Pfam" id="PF14065"/>
    </source>
</evidence>
<dbReference type="KEGG" id="mlo:mlr6545"/>
<gene>
    <name evidence="2" type="ordered locus">mlr6545</name>
</gene>
<dbReference type="RefSeq" id="WP_010914129.1">
    <property type="nucleotide sequence ID" value="NC_002678.2"/>
</dbReference>
<dbReference type="InterPro" id="IPR025351">
    <property type="entry name" value="Pvc16_N"/>
</dbReference>
<dbReference type="eggNOG" id="ENOG502ZYEP">
    <property type="taxonomic scope" value="Bacteria"/>
</dbReference>
<dbReference type="Proteomes" id="UP000000552">
    <property type="component" value="Chromosome"/>
</dbReference>
<organism evidence="2 3">
    <name type="scientific">Mesorhizobium japonicum (strain LMG 29417 / CECT 9101 / MAFF 303099)</name>
    <name type="common">Mesorhizobium loti (strain MAFF 303099)</name>
    <dbReference type="NCBI Taxonomy" id="266835"/>
    <lineage>
        <taxon>Bacteria</taxon>
        <taxon>Pseudomonadati</taxon>
        <taxon>Pseudomonadota</taxon>
        <taxon>Alphaproteobacteria</taxon>
        <taxon>Hyphomicrobiales</taxon>
        <taxon>Phyllobacteriaceae</taxon>
        <taxon>Mesorhizobium</taxon>
    </lineage>
</organism>
<reference evidence="2 3" key="1">
    <citation type="journal article" date="2000" name="DNA Res.">
        <title>Complete genome structure of the nitrogen-fixing symbiotic bacterium Mesorhizobium loti.</title>
        <authorList>
            <person name="Kaneko T."/>
            <person name="Nakamura Y."/>
            <person name="Sato S."/>
            <person name="Asamizu E."/>
            <person name="Kato T."/>
            <person name="Sasamoto S."/>
            <person name="Watanabe A."/>
            <person name="Idesawa K."/>
            <person name="Ishikawa A."/>
            <person name="Kawashima K."/>
            <person name="Kimura T."/>
            <person name="Kishida Y."/>
            <person name="Kiyokawa C."/>
            <person name="Kohara M."/>
            <person name="Matsumoto M."/>
            <person name="Matsuno A."/>
            <person name="Mochizuki Y."/>
            <person name="Nakayama S."/>
            <person name="Nakazaki N."/>
            <person name="Shimpo S."/>
            <person name="Sugimoto M."/>
            <person name="Takeuchi C."/>
            <person name="Yamada M."/>
            <person name="Tabata S."/>
        </authorList>
    </citation>
    <scope>NUCLEOTIDE SEQUENCE [LARGE SCALE GENOMIC DNA]</scope>
    <source>
        <strain evidence="3">LMG 29417 / CECT 9101 / MAFF 303099</strain>
    </source>
</reference>
<evidence type="ECO:0000313" key="2">
    <source>
        <dbReference type="EMBL" id="BAB52816.1"/>
    </source>
</evidence>
<dbReference type="HOGENOM" id="CLU_1395334_0_0_5"/>
<evidence type="ECO:0000313" key="3">
    <source>
        <dbReference type="Proteomes" id="UP000000552"/>
    </source>
</evidence>
<proteinExistence type="predicted"/>
<name>Q988Y1_RHILO</name>
<accession>Q988Y1</accession>
<protein>
    <submittedName>
        <fullName evidence="2">Mlr6545 protein</fullName>
    </submittedName>
</protein>
<dbReference type="EMBL" id="BA000012">
    <property type="protein sequence ID" value="BAB52816.1"/>
    <property type="molecule type" value="Genomic_DNA"/>
</dbReference>
<dbReference type="AlphaFoldDB" id="Q988Y1"/>
<feature type="domain" description="Pvc16 N-terminal" evidence="1">
    <location>
        <begin position="9"/>
        <end position="179"/>
    </location>
</feature>
<dbReference type="PATRIC" id="fig|266835.9.peg.5195"/>
<dbReference type="Pfam" id="PF14065">
    <property type="entry name" value="Pvc16_N"/>
    <property type="match status" value="1"/>
</dbReference>